<comment type="caution">
    <text evidence="1">The sequence shown here is derived from an EMBL/GenBank/DDBJ whole genome shotgun (WGS) entry which is preliminary data.</text>
</comment>
<dbReference type="EMBL" id="CM039428">
    <property type="protein sequence ID" value="KAI4352199.1"/>
    <property type="molecule type" value="Genomic_DNA"/>
</dbReference>
<proteinExistence type="predicted"/>
<gene>
    <name evidence="1" type="ORF">L6164_006473</name>
</gene>
<reference evidence="1 2" key="1">
    <citation type="journal article" date="2022" name="DNA Res.">
        <title>Chromosomal-level genome assembly of the orchid tree Bauhinia variegata (Leguminosae; Cercidoideae) supports the allotetraploid origin hypothesis of Bauhinia.</title>
        <authorList>
            <person name="Zhong Y."/>
            <person name="Chen Y."/>
            <person name="Zheng D."/>
            <person name="Pang J."/>
            <person name="Liu Y."/>
            <person name="Luo S."/>
            <person name="Meng S."/>
            <person name="Qian L."/>
            <person name="Wei D."/>
            <person name="Dai S."/>
            <person name="Zhou R."/>
        </authorList>
    </citation>
    <scope>NUCLEOTIDE SEQUENCE [LARGE SCALE GENOMIC DNA]</scope>
    <source>
        <strain evidence="1">BV-YZ2020</strain>
    </source>
</reference>
<keyword evidence="2" id="KW-1185">Reference proteome</keyword>
<name>A0ACB9PTS6_BAUVA</name>
<protein>
    <submittedName>
        <fullName evidence="1">Uncharacterized protein</fullName>
    </submittedName>
</protein>
<organism evidence="1 2">
    <name type="scientific">Bauhinia variegata</name>
    <name type="common">Purple orchid tree</name>
    <name type="synonym">Phanera variegata</name>
    <dbReference type="NCBI Taxonomy" id="167791"/>
    <lineage>
        <taxon>Eukaryota</taxon>
        <taxon>Viridiplantae</taxon>
        <taxon>Streptophyta</taxon>
        <taxon>Embryophyta</taxon>
        <taxon>Tracheophyta</taxon>
        <taxon>Spermatophyta</taxon>
        <taxon>Magnoliopsida</taxon>
        <taxon>eudicotyledons</taxon>
        <taxon>Gunneridae</taxon>
        <taxon>Pentapetalae</taxon>
        <taxon>rosids</taxon>
        <taxon>fabids</taxon>
        <taxon>Fabales</taxon>
        <taxon>Fabaceae</taxon>
        <taxon>Cercidoideae</taxon>
        <taxon>Cercideae</taxon>
        <taxon>Bauhiniinae</taxon>
        <taxon>Bauhinia</taxon>
    </lineage>
</organism>
<dbReference type="Proteomes" id="UP000828941">
    <property type="component" value="Chromosome 3"/>
</dbReference>
<accession>A0ACB9PTS6</accession>
<evidence type="ECO:0000313" key="2">
    <source>
        <dbReference type="Proteomes" id="UP000828941"/>
    </source>
</evidence>
<sequence>MSHKHYRSIRFCTSLQPSSFRTNMYKQLPRWNTQVSDSDDDVSESTEKTSTVPSEFLCQAVFAGDSFRAIEAAYGRVDGVVRTATGYCGGTLKKPTYREVCEGRTGHTEAVKVIYDKRKISYKSLCDLFWETHDPTRKEYLNFGIDTHLRSAIFYCSEAERKEAQESKIRRQMKINKRIVTKLIPLFDNEFFMAENQHQKYYLQQKCRLCECLCLRSTEQFVESEITCKLNSILALEGGLIVDELSALLKAYNMSKQIKVALQELTEELSENAKGNTQML</sequence>
<evidence type="ECO:0000313" key="1">
    <source>
        <dbReference type="EMBL" id="KAI4352199.1"/>
    </source>
</evidence>